<dbReference type="GeneID" id="19243260"/>
<dbReference type="InterPro" id="IPR036047">
    <property type="entry name" value="F-box-like_dom_sf"/>
</dbReference>
<evidence type="ECO:0000313" key="1">
    <source>
        <dbReference type="EMBL" id="ERF72017.1"/>
    </source>
</evidence>
<evidence type="ECO:0008006" key="3">
    <source>
        <dbReference type="Google" id="ProtNLM"/>
    </source>
</evidence>
<evidence type="ECO:0000313" key="2">
    <source>
        <dbReference type="Proteomes" id="UP000019373"/>
    </source>
</evidence>
<accession>U1G3Y5</accession>
<dbReference type="HOGENOM" id="CLU_969867_0_0_1"/>
<protein>
    <recommendedName>
        <fullName evidence="3">F-box domain-containing protein</fullName>
    </recommendedName>
</protein>
<dbReference type="Proteomes" id="UP000019373">
    <property type="component" value="Unassembled WGS sequence"/>
</dbReference>
<keyword evidence="2" id="KW-1185">Reference proteome</keyword>
<organism evidence="1 2">
    <name type="scientific">Endocarpon pusillum (strain Z07020 / HMAS-L-300199)</name>
    <name type="common">Lichen-forming fungus</name>
    <dbReference type="NCBI Taxonomy" id="1263415"/>
    <lineage>
        <taxon>Eukaryota</taxon>
        <taxon>Fungi</taxon>
        <taxon>Dikarya</taxon>
        <taxon>Ascomycota</taxon>
        <taxon>Pezizomycotina</taxon>
        <taxon>Eurotiomycetes</taxon>
        <taxon>Chaetothyriomycetidae</taxon>
        <taxon>Verrucariales</taxon>
        <taxon>Verrucariaceae</taxon>
        <taxon>Endocarpon</taxon>
    </lineage>
</organism>
<dbReference type="RefSeq" id="XP_007802328.1">
    <property type="nucleotide sequence ID" value="XM_007804137.1"/>
</dbReference>
<dbReference type="AlphaFoldDB" id="U1G3Y5"/>
<gene>
    <name evidence="1" type="ORF">EPUS_08411</name>
</gene>
<dbReference type="OrthoDB" id="3140657at2759"/>
<proteinExistence type="predicted"/>
<dbReference type="EMBL" id="KE721125">
    <property type="protein sequence ID" value="ERF72017.1"/>
    <property type="molecule type" value="Genomic_DNA"/>
</dbReference>
<name>U1G3Y5_ENDPU</name>
<reference evidence="2" key="1">
    <citation type="journal article" date="2014" name="BMC Genomics">
        <title>Genome characteristics reveal the impact of lichenization on lichen-forming fungus Endocarpon pusillum Hedwig (Verrucariales, Ascomycota).</title>
        <authorList>
            <person name="Wang Y.-Y."/>
            <person name="Liu B."/>
            <person name="Zhang X.-Y."/>
            <person name="Zhou Q.-M."/>
            <person name="Zhang T."/>
            <person name="Li H."/>
            <person name="Yu Y.-F."/>
            <person name="Zhang X.-L."/>
            <person name="Hao X.-Y."/>
            <person name="Wang M."/>
            <person name="Wang L."/>
            <person name="Wei J.-C."/>
        </authorList>
    </citation>
    <scope>NUCLEOTIDE SEQUENCE [LARGE SCALE GENOMIC DNA]</scope>
    <source>
        <strain evidence="2">Z07020 / HMAS-L-300199</strain>
    </source>
</reference>
<dbReference type="SUPFAM" id="SSF81383">
    <property type="entry name" value="F-box domain"/>
    <property type="match status" value="1"/>
</dbReference>
<sequence length="287" mass="32255">MELLPFELQDSILRDLGSITDIKATRLLNRHFHELATPHLFCRIFLTVQTDSFERLNQICSSTLSQHVRCLHYNIWEAPLILEREWNQGLARLAWKGKHIQLGRLPKYQEYHDSFSSQVHHNEHGLLVKAFRRLPALQSLEISEREPSGLPLEAGQHMDLAHVATAVSCSRDDIPSDRASAMSGEVSRALTVILAHGEASNASLDSLSLQGFRWPWLDMRDVRMWHGESILNAALKNLRWLRISVAESGSGANGILADIPDPAAAVEVWKGLVGRAEGLERIEVSVE</sequence>